<protein>
    <submittedName>
        <fullName evidence="1">Flagellar biosynthesis regulator FlaF</fullName>
    </submittedName>
</protein>
<dbReference type="NCBIfam" id="NF009435">
    <property type="entry name" value="PRK12794.1"/>
    <property type="match status" value="1"/>
</dbReference>
<sequence length="119" mass="12899">MNAQILAQGSYADSASSVRTPRIIEYDLLARTTRALKCADGFAALADALHENRRLWTALAADVAEPTNGLPAELRARLFYLFEFTAHHSRRVLAGQADASALVEINTAVMRGLAARGDE</sequence>
<dbReference type="RefSeq" id="WP_263732720.1">
    <property type="nucleotide sequence ID" value="NZ_JAOWKY010000001.1"/>
</dbReference>
<gene>
    <name evidence="1" type="primary">flaF</name>
    <name evidence="1" type="ORF">OEW28_00225</name>
</gene>
<keyword evidence="2" id="KW-1185">Reference proteome</keyword>
<proteinExistence type="predicted"/>
<keyword evidence="1" id="KW-0966">Cell projection</keyword>
<dbReference type="Pfam" id="PF07309">
    <property type="entry name" value="FlaF"/>
    <property type="match status" value="1"/>
</dbReference>
<comment type="caution">
    <text evidence="1">The sequence shown here is derived from an EMBL/GenBank/DDBJ whole genome shotgun (WGS) entry which is preliminary data.</text>
</comment>
<dbReference type="InterPro" id="IPR010845">
    <property type="entry name" value="FlaF"/>
</dbReference>
<keyword evidence="1" id="KW-0282">Flagellum</keyword>
<evidence type="ECO:0000313" key="1">
    <source>
        <dbReference type="EMBL" id="MCV2867048.1"/>
    </source>
</evidence>
<organism evidence="1 2">
    <name type="scientific">Albidovulum marisflavi</name>
    <dbReference type="NCBI Taxonomy" id="2984159"/>
    <lineage>
        <taxon>Bacteria</taxon>
        <taxon>Pseudomonadati</taxon>
        <taxon>Pseudomonadota</taxon>
        <taxon>Alphaproteobacteria</taxon>
        <taxon>Rhodobacterales</taxon>
        <taxon>Paracoccaceae</taxon>
        <taxon>Albidovulum</taxon>
    </lineage>
</organism>
<name>A0ABT2Z7I0_9RHOB</name>
<accession>A0ABT2Z7I0</accession>
<evidence type="ECO:0000313" key="2">
    <source>
        <dbReference type="Proteomes" id="UP001652542"/>
    </source>
</evidence>
<reference evidence="1 2" key="1">
    <citation type="submission" date="2022-10" db="EMBL/GenBank/DDBJ databases">
        <title>Defluviimonas sp. nov., isolated from ocean surface water.</title>
        <authorList>
            <person name="He W."/>
            <person name="Wang L."/>
            <person name="Zhang D.-F."/>
        </authorList>
    </citation>
    <scope>NUCLEOTIDE SEQUENCE [LARGE SCALE GENOMIC DNA]</scope>
    <source>
        <strain evidence="1 2">WL0002</strain>
    </source>
</reference>
<keyword evidence="1" id="KW-0969">Cilium</keyword>
<dbReference type="Proteomes" id="UP001652542">
    <property type="component" value="Unassembled WGS sequence"/>
</dbReference>
<dbReference type="EMBL" id="JAOWKY010000001">
    <property type="protein sequence ID" value="MCV2867048.1"/>
    <property type="molecule type" value="Genomic_DNA"/>
</dbReference>